<accession>A0ACC1LYR5</accession>
<reference evidence="1" key="1">
    <citation type="submission" date="2022-07" db="EMBL/GenBank/DDBJ databases">
        <title>Phylogenomic reconstructions and comparative analyses of Kickxellomycotina fungi.</title>
        <authorList>
            <person name="Reynolds N.K."/>
            <person name="Stajich J.E."/>
            <person name="Barry K."/>
            <person name="Grigoriev I.V."/>
            <person name="Crous P."/>
            <person name="Smith M.E."/>
        </authorList>
    </citation>
    <scope>NUCLEOTIDE SEQUENCE</scope>
    <source>
        <strain evidence="1">CBS 190363</strain>
    </source>
</reference>
<sequence length="380" mass="41070">MTEPQTPTTPSARYGLRTRTPIKPAFVKEEEEALPTPRKRGRPTSGVNSNKKAAAGWAHTPTRGRGRGRGRLTSTLRGSAESSGDENPAITMGGGGGDQSTEDESYGPASLGARRGARELEPLQVNAMAPAAGRRRGRPRKSLGVAGSSGMGRGGGAHDLSELVGDMALATPQVKRGSGLDVRRFPVHLSKHDAFRGDQLADALRIMQTVPVGDGDDRYELKKMSDAIKMCGYELPEPSAPAIGDVYRLLAWAVHSPQPGPAPEVSEEVRALVLRVFADVGRRIRMETRDLAAYHRRHVLRKLLLAEAATPSELEPPHAADNEEEHEEGVKSPRSESAVHRRNPLRVPGPLVDIWKLPLVFKKAGTTVDDGEDENNDNEE</sequence>
<proteinExistence type="predicted"/>
<keyword evidence="2" id="KW-1185">Reference proteome</keyword>
<dbReference type="Proteomes" id="UP001139981">
    <property type="component" value="Unassembled WGS sequence"/>
</dbReference>
<name>A0ACC1LYR5_9FUNG</name>
<organism evidence="1 2">
    <name type="scientific">Coemansia aciculifera</name>
    <dbReference type="NCBI Taxonomy" id="417176"/>
    <lineage>
        <taxon>Eukaryota</taxon>
        <taxon>Fungi</taxon>
        <taxon>Fungi incertae sedis</taxon>
        <taxon>Zoopagomycota</taxon>
        <taxon>Kickxellomycotina</taxon>
        <taxon>Kickxellomycetes</taxon>
        <taxon>Kickxellales</taxon>
        <taxon>Kickxellaceae</taxon>
        <taxon>Coemansia</taxon>
    </lineage>
</organism>
<comment type="caution">
    <text evidence="1">The sequence shown here is derived from an EMBL/GenBank/DDBJ whole genome shotgun (WGS) entry which is preliminary data.</text>
</comment>
<evidence type="ECO:0000313" key="1">
    <source>
        <dbReference type="EMBL" id="KAJ2889762.1"/>
    </source>
</evidence>
<dbReference type="EMBL" id="JANBVB010001680">
    <property type="protein sequence ID" value="KAJ2889762.1"/>
    <property type="molecule type" value="Genomic_DNA"/>
</dbReference>
<protein>
    <submittedName>
        <fullName evidence="1">Uncharacterized protein</fullName>
    </submittedName>
</protein>
<evidence type="ECO:0000313" key="2">
    <source>
        <dbReference type="Proteomes" id="UP001139981"/>
    </source>
</evidence>
<gene>
    <name evidence="1" type="ORF">IWW38_004512</name>
</gene>